<proteinExistence type="predicted"/>
<keyword evidence="3" id="KW-1185">Reference proteome</keyword>
<dbReference type="Gene3D" id="3.30.460.10">
    <property type="entry name" value="Beta Polymerase, domain 2"/>
    <property type="match status" value="1"/>
</dbReference>
<gene>
    <name evidence="2" type="ORF">ACTIVE_4452</name>
</gene>
<dbReference type="EMBL" id="CP053892">
    <property type="protein sequence ID" value="QKG22811.1"/>
    <property type="molecule type" value="Genomic_DNA"/>
</dbReference>
<accession>A0A7D3VZQ4</accession>
<dbReference type="SUPFAM" id="SSF81301">
    <property type="entry name" value="Nucleotidyltransferase"/>
    <property type="match status" value="1"/>
</dbReference>
<sequence>MEGVHYPTSLHRRVLGEVLAELRGDPAVSGVLLGGSLARGTARTDSDLDVLVVAEADAGEFRWRRRERALPVDFIVRSAPAWRTHFAPDRIGDESWGYMFLDGVVLHDPGGIVARLRADAAEIHAGYHVPAKIKDHYAWLWGHVRPKMIAVLERGDPVEIGWAAAAMTNDLVRTVWAANDLPNPSLDIGTFQRHLDDLTVPEGVADRLRLILASPPERALRLQIELAALFAGPRDVGGGS</sequence>
<reference evidence="2 3" key="1">
    <citation type="submission" date="2020-05" db="EMBL/GenBank/DDBJ databases">
        <title>Actinomadura verrucosospora NRRL-B18236 (PFL_A860) Genome sequencing and assembly.</title>
        <authorList>
            <person name="Samborskyy M."/>
        </authorList>
    </citation>
    <scope>NUCLEOTIDE SEQUENCE [LARGE SCALE GENOMIC DNA]</scope>
    <source>
        <strain evidence="2 3">NRRL:B18236</strain>
    </source>
</reference>
<name>A0A7D3VZQ4_ACTVE</name>
<dbReference type="CDD" id="cd05403">
    <property type="entry name" value="NT_KNTase_like"/>
    <property type="match status" value="1"/>
</dbReference>
<protein>
    <submittedName>
        <fullName evidence="2">Response regulator</fullName>
    </submittedName>
</protein>
<organism evidence="2 3">
    <name type="scientific">Actinomadura verrucosospora</name>
    <dbReference type="NCBI Taxonomy" id="46165"/>
    <lineage>
        <taxon>Bacteria</taxon>
        <taxon>Bacillati</taxon>
        <taxon>Actinomycetota</taxon>
        <taxon>Actinomycetes</taxon>
        <taxon>Streptosporangiales</taxon>
        <taxon>Thermomonosporaceae</taxon>
        <taxon>Actinomadura</taxon>
    </lineage>
</organism>
<evidence type="ECO:0000313" key="3">
    <source>
        <dbReference type="Proteomes" id="UP000501240"/>
    </source>
</evidence>
<dbReference type="RefSeq" id="WP_173096871.1">
    <property type="nucleotide sequence ID" value="NZ_CP053892.1"/>
</dbReference>
<dbReference type="InterPro" id="IPR043519">
    <property type="entry name" value="NT_sf"/>
</dbReference>
<dbReference type="AlphaFoldDB" id="A0A7D3VZQ4"/>
<evidence type="ECO:0000313" key="2">
    <source>
        <dbReference type="EMBL" id="QKG22811.1"/>
    </source>
</evidence>
<evidence type="ECO:0000259" key="1">
    <source>
        <dbReference type="Pfam" id="PF01909"/>
    </source>
</evidence>
<dbReference type="Proteomes" id="UP000501240">
    <property type="component" value="Chromosome"/>
</dbReference>
<dbReference type="GO" id="GO:0016779">
    <property type="term" value="F:nucleotidyltransferase activity"/>
    <property type="evidence" value="ECO:0007669"/>
    <property type="project" value="InterPro"/>
</dbReference>
<feature type="domain" description="Polymerase nucleotidyl transferase" evidence="1">
    <location>
        <begin position="24"/>
        <end position="69"/>
    </location>
</feature>
<dbReference type="InterPro" id="IPR002934">
    <property type="entry name" value="Polymerase_NTP_transf_dom"/>
</dbReference>
<dbReference type="Pfam" id="PF01909">
    <property type="entry name" value="NTP_transf_2"/>
    <property type="match status" value="1"/>
</dbReference>